<evidence type="ECO:0000313" key="2">
    <source>
        <dbReference type="Proteomes" id="UP000223044"/>
    </source>
</evidence>
<dbReference type="EMBL" id="LC063634">
    <property type="protein sequence ID" value="BAS69546.1"/>
    <property type="molecule type" value="Genomic_DNA"/>
</dbReference>
<name>A0A0P0UVT2_9CAUD</name>
<organism evidence="1 2">
    <name type="scientific">Pectobacterium phage PPWS1</name>
    <dbReference type="NCBI Taxonomy" id="1685500"/>
    <lineage>
        <taxon>Viruses</taxon>
        <taxon>Duplodnaviria</taxon>
        <taxon>Heunggongvirae</taxon>
        <taxon>Uroviricota</taxon>
        <taxon>Caudoviricetes</taxon>
        <taxon>Autographivirales</taxon>
        <taxon>Autoscriptoviridae</taxon>
        <taxon>Corkvirinae</taxon>
        <taxon>Kotilavirus</taxon>
        <taxon>Kotilavirus PPWS1</taxon>
    </lineage>
</organism>
<dbReference type="KEGG" id="vg:54975728"/>
<sequence>MQKAQIQFDDEKAPDYLGQIKGLVDMGQYTEARNLLLSLPIPYPNKVGLRRTIAAKTGIYL</sequence>
<dbReference type="Proteomes" id="UP000223044">
    <property type="component" value="Segment"/>
</dbReference>
<accession>A0A0P0UVT2</accession>
<keyword evidence="2" id="KW-1185">Reference proteome</keyword>
<evidence type="ECO:0000313" key="1">
    <source>
        <dbReference type="EMBL" id="BAS69546.1"/>
    </source>
</evidence>
<dbReference type="RefSeq" id="YP_009785661.1">
    <property type="nucleotide sequence ID" value="NC_047758.1"/>
</dbReference>
<reference evidence="1 2" key="1">
    <citation type="journal article" date="2016" name="Genome Announc.">
        <title>Genome Sequence of Pectobacterium carotovorum Phage PPWS1, Isolated from Japanese Horseradish [Eutrema japonicum (Miq.) Koidz] Showing Soft-Rot Symptoms.</title>
        <authorList>
            <person name="Hirata H."/>
            <person name="Kashihara M."/>
            <person name="Horiike T."/>
            <person name="Suzuki T."/>
            <person name="Dohra H."/>
            <person name="Netsu O."/>
            <person name="Tsuyumu S."/>
        </authorList>
    </citation>
    <scope>NUCLEOTIDE SEQUENCE [LARGE SCALE GENOMIC DNA]</scope>
</reference>
<protein>
    <submittedName>
        <fullName evidence="1">Uncharacterized protein</fullName>
    </submittedName>
</protein>
<proteinExistence type="predicted"/>
<dbReference type="GeneID" id="54975728"/>